<feature type="compositionally biased region" description="Basic and acidic residues" evidence="1">
    <location>
        <begin position="123"/>
        <end position="134"/>
    </location>
</feature>
<dbReference type="EMBL" id="LVHD01000036">
    <property type="protein sequence ID" value="OAG75570.1"/>
    <property type="molecule type" value="Genomic_DNA"/>
</dbReference>
<sequence>MKYDQHGPLAAMLSEAAKESGQGSLMAWMEYRHDELLVELGSKRVRWPIWLALFRQLDLRDANGNHPTLETARKAWQRVRAQKKVAQAALCPVQHYRPQLDRRTVQATPARPVEEDLSSPVDLHPDLQRIRENLSRTTAQRPRPLTEDSIT</sequence>
<dbReference type="Proteomes" id="UP000077349">
    <property type="component" value="Unassembled WGS sequence"/>
</dbReference>
<reference evidence="2 3" key="1">
    <citation type="submission" date="2016-03" db="EMBL/GenBank/DDBJ databases">
        <title>Draft genome sequence of Acetobacter malorum CECT 7742, a strain isolated from strawberry vinegar.</title>
        <authorList>
            <person name="Sainz F."/>
            <person name="Mas A."/>
            <person name="Torija M.J."/>
        </authorList>
    </citation>
    <scope>NUCLEOTIDE SEQUENCE [LARGE SCALE GENOMIC DNA]</scope>
    <source>
        <strain evidence="2 3">CECT 7742</strain>
    </source>
</reference>
<accession>A0A177G5F6</accession>
<gene>
    <name evidence="2" type="ORF">Amal_03252</name>
</gene>
<evidence type="ECO:0000313" key="2">
    <source>
        <dbReference type="EMBL" id="OAG75570.1"/>
    </source>
</evidence>
<feature type="region of interest" description="Disordered" evidence="1">
    <location>
        <begin position="100"/>
        <end position="151"/>
    </location>
</feature>
<proteinExistence type="predicted"/>
<comment type="caution">
    <text evidence="2">The sequence shown here is derived from an EMBL/GenBank/DDBJ whole genome shotgun (WGS) entry which is preliminary data.</text>
</comment>
<dbReference type="PATRIC" id="fig|178901.16.peg.3470"/>
<protein>
    <submittedName>
        <fullName evidence="2">Uncharacterized protein</fullName>
    </submittedName>
</protein>
<dbReference type="AlphaFoldDB" id="A0A177G5F6"/>
<organism evidence="2 3">
    <name type="scientific">Acetobacter malorum</name>
    <dbReference type="NCBI Taxonomy" id="178901"/>
    <lineage>
        <taxon>Bacteria</taxon>
        <taxon>Pseudomonadati</taxon>
        <taxon>Pseudomonadota</taxon>
        <taxon>Alphaproteobacteria</taxon>
        <taxon>Acetobacterales</taxon>
        <taxon>Acetobacteraceae</taxon>
        <taxon>Acetobacter</taxon>
    </lineage>
</organism>
<evidence type="ECO:0000256" key="1">
    <source>
        <dbReference type="SAM" id="MobiDB-lite"/>
    </source>
</evidence>
<evidence type="ECO:0000313" key="3">
    <source>
        <dbReference type="Proteomes" id="UP000077349"/>
    </source>
</evidence>
<name>A0A177G5F6_9PROT</name>